<evidence type="ECO:0000259" key="6">
    <source>
        <dbReference type="PROSITE" id="PS50066"/>
    </source>
</evidence>
<dbReference type="GO" id="GO:0000981">
    <property type="term" value="F:DNA-binding transcription factor activity, RNA polymerase II-specific"/>
    <property type="evidence" value="ECO:0007669"/>
    <property type="project" value="InterPro"/>
</dbReference>
<dbReference type="EMBL" id="LR999455">
    <property type="protein sequence ID" value="CAE6067490.1"/>
    <property type="molecule type" value="Genomic_DNA"/>
</dbReference>
<name>A0A8S2AD39_ARAAE</name>
<dbReference type="GO" id="GO:0046983">
    <property type="term" value="F:protein dimerization activity"/>
    <property type="evidence" value="ECO:0007669"/>
    <property type="project" value="InterPro"/>
</dbReference>
<keyword evidence="2" id="KW-0805">Transcription regulation</keyword>
<gene>
    <name evidence="7" type="ORF">AARE701A_LOCUS12016</name>
</gene>
<comment type="subcellular location">
    <subcellularLocation>
        <location evidence="1">Nucleus</location>
    </subcellularLocation>
</comment>
<dbReference type="Gene3D" id="3.40.1810.10">
    <property type="entry name" value="Transcription factor, MADS-box"/>
    <property type="match status" value="1"/>
</dbReference>
<accession>A0A8S2AD39</accession>
<keyword evidence="8" id="KW-1185">Reference proteome</keyword>
<evidence type="ECO:0000256" key="2">
    <source>
        <dbReference type="ARBA" id="ARBA00023015"/>
    </source>
</evidence>
<dbReference type="GO" id="GO:0045944">
    <property type="term" value="P:positive regulation of transcription by RNA polymerase II"/>
    <property type="evidence" value="ECO:0007669"/>
    <property type="project" value="InterPro"/>
</dbReference>
<dbReference type="PRINTS" id="PR00404">
    <property type="entry name" value="MADSDOMAIN"/>
</dbReference>
<dbReference type="InterPro" id="IPR036879">
    <property type="entry name" value="TF_MADSbox_sf"/>
</dbReference>
<evidence type="ECO:0000313" key="7">
    <source>
        <dbReference type="EMBL" id="CAE6067490.1"/>
    </source>
</evidence>
<dbReference type="GO" id="GO:0005634">
    <property type="term" value="C:nucleus"/>
    <property type="evidence" value="ECO:0007669"/>
    <property type="project" value="UniProtKB-SubCell"/>
</dbReference>
<dbReference type="InterPro" id="IPR002100">
    <property type="entry name" value="TF_MADSbox"/>
</dbReference>
<evidence type="ECO:0000256" key="1">
    <source>
        <dbReference type="ARBA" id="ARBA00004123"/>
    </source>
</evidence>
<protein>
    <recommendedName>
        <fullName evidence="6">MADS-box domain-containing protein</fullName>
    </recommendedName>
</protein>
<evidence type="ECO:0000313" key="8">
    <source>
        <dbReference type="Proteomes" id="UP000682877"/>
    </source>
</evidence>
<dbReference type="FunFam" id="3.40.1810.10:FF:000023">
    <property type="entry name" value="MADS-box protein-like"/>
    <property type="match status" value="1"/>
</dbReference>
<keyword evidence="5" id="KW-0539">Nucleus</keyword>
<dbReference type="PANTHER" id="PTHR11945:SF702">
    <property type="entry name" value="AGAMOUS-LIKE 83-RELATED"/>
    <property type="match status" value="1"/>
</dbReference>
<dbReference type="AlphaFoldDB" id="A0A8S2AD39"/>
<dbReference type="GO" id="GO:0000978">
    <property type="term" value="F:RNA polymerase II cis-regulatory region sequence-specific DNA binding"/>
    <property type="evidence" value="ECO:0007669"/>
    <property type="project" value="TreeGrafter"/>
</dbReference>
<dbReference type="SUPFAM" id="SSF55455">
    <property type="entry name" value="SRF-like"/>
    <property type="match status" value="1"/>
</dbReference>
<dbReference type="Pfam" id="PF00319">
    <property type="entry name" value="SRF-TF"/>
    <property type="match status" value="1"/>
</dbReference>
<evidence type="ECO:0000256" key="3">
    <source>
        <dbReference type="ARBA" id="ARBA00023125"/>
    </source>
</evidence>
<evidence type="ECO:0000256" key="5">
    <source>
        <dbReference type="ARBA" id="ARBA00023242"/>
    </source>
</evidence>
<dbReference type="PROSITE" id="PS50066">
    <property type="entry name" value="MADS_BOX_2"/>
    <property type="match status" value="1"/>
</dbReference>
<dbReference type="SMART" id="SM00432">
    <property type="entry name" value="MADS"/>
    <property type="match status" value="1"/>
</dbReference>
<dbReference type="CDD" id="cd00266">
    <property type="entry name" value="MADS_SRF_like"/>
    <property type="match status" value="1"/>
</dbReference>
<keyword evidence="3" id="KW-0238">DNA-binding</keyword>
<reference evidence="7" key="1">
    <citation type="submission" date="2021-01" db="EMBL/GenBank/DDBJ databases">
        <authorList>
            <person name="Bezrukov I."/>
        </authorList>
    </citation>
    <scope>NUCLEOTIDE SEQUENCE</scope>
</reference>
<dbReference type="PANTHER" id="PTHR11945">
    <property type="entry name" value="MADS BOX PROTEIN"/>
    <property type="match status" value="1"/>
</dbReference>
<sequence>MGGVKRKISIELIENKDSRAVAFSKRSKGLYSKASELCLLSDAQIAIIATPVSSNSNVSFYSFGHSSVDNVVAAFLSNQHPREGLGLGFWWEDERLSKSEDPEELREAMDSMSKMLKDLKELRFNGVQNHRDSEDVKKKGVLHGTHQQQTLNPQSCSASLCIQDDVTVNKNTEEQTLAVSYNSSNNNGLLGNLDGCNQEFDLDEIFDYVTTSEALSMNLEMDDFSIVTTNQNPLSGAETVEDGELVTRRDLYEDNIHLSDLDEDQMLLISDNNNNNNNVLPENLGEFDQELDLDQIIDFETNYESLLKNFEMDYATMVTTKQYLSSG</sequence>
<organism evidence="7 8">
    <name type="scientific">Arabidopsis arenosa</name>
    <name type="common">Sand rock-cress</name>
    <name type="synonym">Cardaminopsis arenosa</name>
    <dbReference type="NCBI Taxonomy" id="38785"/>
    <lineage>
        <taxon>Eukaryota</taxon>
        <taxon>Viridiplantae</taxon>
        <taxon>Streptophyta</taxon>
        <taxon>Embryophyta</taxon>
        <taxon>Tracheophyta</taxon>
        <taxon>Spermatophyta</taxon>
        <taxon>Magnoliopsida</taxon>
        <taxon>eudicotyledons</taxon>
        <taxon>Gunneridae</taxon>
        <taxon>Pentapetalae</taxon>
        <taxon>rosids</taxon>
        <taxon>malvids</taxon>
        <taxon>Brassicales</taxon>
        <taxon>Brassicaceae</taxon>
        <taxon>Camelineae</taxon>
        <taxon>Arabidopsis</taxon>
    </lineage>
</organism>
<dbReference type="Proteomes" id="UP000682877">
    <property type="component" value="Chromosome 5"/>
</dbReference>
<proteinExistence type="predicted"/>
<feature type="domain" description="MADS-box" evidence="6">
    <location>
        <begin position="3"/>
        <end position="48"/>
    </location>
</feature>
<dbReference type="InterPro" id="IPR033897">
    <property type="entry name" value="SRF-like_MADS-box"/>
</dbReference>
<keyword evidence="4" id="KW-0804">Transcription</keyword>
<evidence type="ECO:0000256" key="4">
    <source>
        <dbReference type="ARBA" id="ARBA00023163"/>
    </source>
</evidence>